<dbReference type="EMBL" id="JH687399">
    <property type="protein sequence ID" value="EIM80099.1"/>
    <property type="molecule type" value="Genomic_DNA"/>
</dbReference>
<dbReference type="Proteomes" id="UP000053927">
    <property type="component" value="Unassembled WGS sequence"/>
</dbReference>
<proteinExistence type="predicted"/>
<accession>R7RXN6</accession>
<dbReference type="RefSeq" id="XP_007304421.1">
    <property type="nucleotide sequence ID" value="XM_007304359.1"/>
</dbReference>
<dbReference type="AlphaFoldDB" id="R7RXN6"/>
<gene>
    <name evidence="1" type="ORF">STEHIDRAFT_126090</name>
</gene>
<dbReference type="RefSeq" id="XP_007306944.1">
    <property type="nucleotide sequence ID" value="XM_007306882.1"/>
</dbReference>
<reference evidence="2" key="1">
    <citation type="journal article" date="2012" name="Science">
        <title>The Paleozoic origin of enzymatic lignin decomposition reconstructed from 31 fungal genomes.</title>
        <authorList>
            <person name="Floudas D."/>
            <person name="Binder M."/>
            <person name="Riley R."/>
            <person name="Barry K."/>
            <person name="Blanchette R.A."/>
            <person name="Henrissat B."/>
            <person name="Martinez A.T."/>
            <person name="Otillar R."/>
            <person name="Spatafora J.W."/>
            <person name="Yadav J.S."/>
            <person name="Aerts A."/>
            <person name="Benoit I."/>
            <person name="Boyd A."/>
            <person name="Carlson A."/>
            <person name="Copeland A."/>
            <person name="Coutinho P.M."/>
            <person name="de Vries R.P."/>
            <person name="Ferreira P."/>
            <person name="Findley K."/>
            <person name="Foster B."/>
            <person name="Gaskell J."/>
            <person name="Glotzer D."/>
            <person name="Gorecki P."/>
            <person name="Heitman J."/>
            <person name="Hesse C."/>
            <person name="Hori C."/>
            <person name="Igarashi K."/>
            <person name="Jurgens J.A."/>
            <person name="Kallen N."/>
            <person name="Kersten P."/>
            <person name="Kohler A."/>
            <person name="Kuees U."/>
            <person name="Kumar T.K.A."/>
            <person name="Kuo A."/>
            <person name="LaButti K."/>
            <person name="Larrondo L.F."/>
            <person name="Lindquist E."/>
            <person name="Ling A."/>
            <person name="Lombard V."/>
            <person name="Lucas S."/>
            <person name="Lundell T."/>
            <person name="Martin R."/>
            <person name="McLaughlin D.J."/>
            <person name="Morgenstern I."/>
            <person name="Morin E."/>
            <person name="Murat C."/>
            <person name="Nagy L.G."/>
            <person name="Nolan M."/>
            <person name="Ohm R.A."/>
            <person name="Patyshakuliyeva A."/>
            <person name="Rokas A."/>
            <person name="Ruiz-Duenas F.J."/>
            <person name="Sabat G."/>
            <person name="Salamov A."/>
            <person name="Samejima M."/>
            <person name="Schmutz J."/>
            <person name="Slot J.C."/>
            <person name="St John F."/>
            <person name="Stenlid J."/>
            <person name="Sun H."/>
            <person name="Sun S."/>
            <person name="Syed K."/>
            <person name="Tsang A."/>
            <person name="Wiebenga A."/>
            <person name="Young D."/>
            <person name="Pisabarro A."/>
            <person name="Eastwood D.C."/>
            <person name="Martin F."/>
            <person name="Cullen D."/>
            <person name="Grigoriev I.V."/>
            <person name="Hibbett D.S."/>
        </authorList>
    </citation>
    <scope>NUCLEOTIDE SEQUENCE [LARGE SCALE GENOMIC DNA]</scope>
    <source>
        <strain evidence="2">FP-91666</strain>
    </source>
</reference>
<dbReference type="KEGG" id="shs:STEHIDRAFT_123394"/>
<dbReference type="RefSeq" id="XP_007310717.1">
    <property type="nucleotide sequence ID" value="XM_007310655.1"/>
</dbReference>
<dbReference type="KEGG" id="shs:STEHIDRAFT_121639"/>
<organism evidence="1 2">
    <name type="scientific">Stereum hirsutum (strain FP-91666)</name>
    <name type="common">White-rot fungus</name>
    <dbReference type="NCBI Taxonomy" id="721885"/>
    <lineage>
        <taxon>Eukaryota</taxon>
        <taxon>Fungi</taxon>
        <taxon>Dikarya</taxon>
        <taxon>Basidiomycota</taxon>
        <taxon>Agaricomycotina</taxon>
        <taxon>Agaricomycetes</taxon>
        <taxon>Russulales</taxon>
        <taxon>Stereaceae</taxon>
        <taxon>Stereum</taxon>
    </lineage>
</organism>
<protein>
    <submittedName>
        <fullName evidence="1">Uncharacterized protein</fullName>
    </submittedName>
</protein>
<keyword evidence="2" id="KW-1185">Reference proteome</keyword>
<name>R7RXN6_STEHR</name>
<evidence type="ECO:0000313" key="2">
    <source>
        <dbReference type="Proteomes" id="UP000053927"/>
    </source>
</evidence>
<sequence length="54" mass="5865">MHEPPARPAEQCGTRRGLANHHFDNHGCAGQSRWECAASGKRLNFSGAPNPTTH</sequence>
<dbReference type="GeneID" id="18797706"/>
<dbReference type="KEGG" id="shs:STEHIDRAFT_126090"/>
<evidence type="ECO:0000313" key="1">
    <source>
        <dbReference type="EMBL" id="EIM80099.1"/>
    </source>
</evidence>